<dbReference type="Gene3D" id="3.40.50.300">
    <property type="entry name" value="P-loop containing nucleotide triphosphate hydrolases"/>
    <property type="match status" value="1"/>
</dbReference>
<dbReference type="InterPro" id="IPR027417">
    <property type="entry name" value="P-loop_NTPase"/>
</dbReference>
<dbReference type="PANTHER" id="PTHR47691:SF3">
    <property type="entry name" value="HTH-TYPE TRANSCRIPTIONAL REGULATOR RV0890C-RELATED"/>
    <property type="match status" value="1"/>
</dbReference>
<dbReference type="PROSITE" id="PS50943">
    <property type="entry name" value="HTH_CROC1"/>
    <property type="match status" value="1"/>
</dbReference>
<dbReference type="Gene3D" id="1.10.260.40">
    <property type="entry name" value="lambda repressor-like DNA-binding domains"/>
    <property type="match status" value="1"/>
</dbReference>
<dbReference type="AlphaFoldDB" id="A0A3N1CZ86"/>
<dbReference type="Proteomes" id="UP000272400">
    <property type="component" value="Unassembled WGS sequence"/>
</dbReference>
<organism evidence="2 3">
    <name type="scientific">Actinocorallia herbida</name>
    <dbReference type="NCBI Taxonomy" id="58109"/>
    <lineage>
        <taxon>Bacteria</taxon>
        <taxon>Bacillati</taxon>
        <taxon>Actinomycetota</taxon>
        <taxon>Actinomycetes</taxon>
        <taxon>Streptosporangiales</taxon>
        <taxon>Thermomonosporaceae</taxon>
        <taxon>Actinocorallia</taxon>
    </lineage>
</organism>
<dbReference type="SUPFAM" id="SSF52540">
    <property type="entry name" value="P-loop containing nucleoside triphosphate hydrolases"/>
    <property type="match status" value="1"/>
</dbReference>
<dbReference type="SUPFAM" id="SSF47413">
    <property type="entry name" value="lambda repressor-like DNA-binding domains"/>
    <property type="match status" value="1"/>
</dbReference>
<dbReference type="GO" id="GO:0003677">
    <property type="term" value="F:DNA binding"/>
    <property type="evidence" value="ECO:0007669"/>
    <property type="project" value="InterPro"/>
</dbReference>
<gene>
    <name evidence="2" type="ORF">EDD29_4177</name>
</gene>
<comment type="caution">
    <text evidence="2">The sequence shown here is derived from an EMBL/GenBank/DDBJ whole genome shotgun (WGS) entry which is preliminary data.</text>
</comment>
<dbReference type="PRINTS" id="PR00364">
    <property type="entry name" value="DISEASERSIST"/>
</dbReference>
<keyword evidence="3" id="KW-1185">Reference proteome</keyword>
<name>A0A3N1CZ86_9ACTN</name>
<evidence type="ECO:0000313" key="3">
    <source>
        <dbReference type="Proteomes" id="UP000272400"/>
    </source>
</evidence>
<dbReference type="CDD" id="cd00093">
    <property type="entry name" value="HTH_XRE"/>
    <property type="match status" value="1"/>
</dbReference>
<evidence type="ECO:0000259" key="1">
    <source>
        <dbReference type="PROSITE" id="PS50943"/>
    </source>
</evidence>
<dbReference type="RefSeq" id="WP_123665988.1">
    <property type="nucleotide sequence ID" value="NZ_RJKE01000001.1"/>
</dbReference>
<dbReference type="Pfam" id="PF25872">
    <property type="entry name" value="HTH_77"/>
    <property type="match status" value="1"/>
</dbReference>
<evidence type="ECO:0000313" key="2">
    <source>
        <dbReference type="EMBL" id="ROO86604.1"/>
    </source>
</evidence>
<dbReference type="OrthoDB" id="3194665at2"/>
<accession>A0A3N1CZ86</accession>
<feature type="domain" description="HTH cro/C1-type" evidence="1">
    <location>
        <begin position="11"/>
        <end position="66"/>
    </location>
</feature>
<dbReference type="Pfam" id="PF13560">
    <property type="entry name" value="HTH_31"/>
    <property type="match status" value="1"/>
</dbReference>
<dbReference type="InterPro" id="IPR010982">
    <property type="entry name" value="Lambda_DNA-bd_dom_sf"/>
</dbReference>
<dbReference type="InterPro" id="IPR058852">
    <property type="entry name" value="HTH_77"/>
</dbReference>
<sequence>MRPAGAFAAHLRRFRQAAALSQEELAERAGLTAKAVGSLERGERRRPYPTTVRALADALGLADEDRRILAEAAQGGSPPPAPPEPRAAPVIGRTAFPVPPTPILGRDRELAEVVALLRTGPARLVTVTGPGGVGKTRLAWEVAAALRGDGGGAAVAAELASVLSAELVLPTVARAVGLHAATGDPTDAIAAFLGDRAQVVVLDNLEHVLEIAPGIADLLGRCPGLVILATSRAPLRIRAEQEYPLAPLGLPREADVNAVAWSAAAQLFADRARAVAPDFTIDHRNAAAVAAICRRLDGLPLALELAASHLRHLPPAQLLTRLDTALGTARLRDLPTRQRTMGATLDWSYQLLTDAEQSLLRALSVFRGGFDLDAVEAVVGGTGVLPALDGLVDQSLVAPQAPGRYRLLEPVRHYAAALADPVEAAALAERHARYHAELGRDARAGLRGADQGAWLDRLEETHANLRSALRTLIAAGDLATAARLGGDTWLYWALRGHAGEGIRWWEQILALADEGGLDGLGRAAARVALAGLRLATGDIAAVREMPDTAVADARAGGDQGLLADALILWSMASVFAGDLAEAGSRVAELSALVGPLGDPWAAAHARIVEAQLLLLRGEPGASVAALDAAERTARGAELAFTLATALNMQATLALHADDDGAALRHLTEATRLAVEVRTTWTLVYSLSALAGVAVRHAEPAVAASLFAAASATAEASLLTVAFRPDSDAAETQLDALRRRLPEEEFRRAWEHGRTLRTDEVLDLVARISVRRGPG</sequence>
<reference evidence="2 3" key="1">
    <citation type="submission" date="2018-11" db="EMBL/GenBank/DDBJ databases">
        <title>Sequencing the genomes of 1000 actinobacteria strains.</title>
        <authorList>
            <person name="Klenk H.-P."/>
        </authorList>
    </citation>
    <scope>NUCLEOTIDE SEQUENCE [LARGE SCALE GENOMIC DNA]</scope>
    <source>
        <strain evidence="2 3">DSM 44254</strain>
    </source>
</reference>
<dbReference type="PANTHER" id="PTHR47691">
    <property type="entry name" value="REGULATOR-RELATED"/>
    <property type="match status" value="1"/>
</dbReference>
<proteinExistence type="predicted"/>
<dbReference type="SMART" id="SM00530">
    <property type="entry name" value="HTH_XRE"/>
    <property type="match status" value="1"/>
</dbReference>
<protein>
    <submittedName>
        <fullName evidence="2">Putative ATPase</fullName>
    </submittedName>
</protein>
<dbReference type="EMBL" id="RJKE01000001">
    <property type="protein sequence ID" value="ROO86604.1"/>
    <property type="molecule type" value="Genomic_DNA"/>
</dbReference>
<dbReference type="InterPro" id="IPR001387">
    <property type="entry name" value="Cro/C1-type_HTH"/>
</dbReference>